<reference evidence="1" key="1">
    <citation type="submission" date="2020-11" db="EMBL/GenBank/DDBJ databases">
        <authorList>
            <person name="Tran Van P."/>
        </authorList>
    </citation>
    <scope>NUCLEOTIDE SEQUENCE</scope>
</reference>
<dbReference type="EMBL" id="LR901583">
    <property type="protein sequence ID" value="CAD7248925.1"/>
    <property type="molecule type" value="Genomic_DNA"/>
</dbReference>
<dbReference type="OrthoDB" id="6052143at2759"/>
<dbReference type="Proteomes" id="UP000677054">
    <property type="component" value="Unassembled WGS sequence"/>
</dbReference>
<accession>A0A7R8XFF8</accession>
<keyword evidence="2" id="KW-1185">Reference proteome</keyword>
<evidence type="ECO:0000313" key="2">
    <source>
        <dbReference type="Proteomes" id="UP000677054"/>
    </source>
</evidence>
<dbReference type="AlphaFoldDB" id="A0A7R8XFF8"/>
<proteinExistence type="predicted"/>
<sequence length="631" mass="72471">MLRFGAPLYATPVLDKETTDFHFLTERELDILANKPNLYLMEVESELEEMKLITEKVRNIITAWSSRRQTNESETILIIGHNESAIEKLKNTMPEWIVKSAMDTYATWTNKSREEMMQRLQVVLQKSLTFCTITQQNLASEQIGNNGGNSLKKSTLKTEQNTDESKIRRITFISKEDWKEKNMNCGDPKEQSDEESSSVQVLDMKELLKRIVDMLHANFISATSPLEKVNVNAEYEKTTCFGVSNFFRRKSATESNWIHQAQEYIMEKYPAWETAETTYLVPKVEDKDEWMKTAKTPGVKAERALLLRLNQLGQRKKMPMFITYNREFVHLFETGRTGDGIESHILTGEHDIILIHRTFGLICIEVQNLDSKRPGKKFRDALKRNIRAAKAKLQDGDRNLSIIARKCGFGDMRASITVIALTNVGRAQVEGGHVSDIVLLCKEEWQSVEAIERWWQKNILLTHIQHSAIDSREYLQLLAIYIAPVYVNTAYKANMITRKLKGIIEDKLEILVNTQKYAVFKGAAGTGKTWLLQEKMRKTVRSWFSHGCVSEKNENIIFLCVTPLLALHMRDILPDVLLKSALDKLCKWNDDLEEESKKQRLCGLAQTRSNGKMAAESGNHQKTLPFFHTDI</sequence>
<dbReference type="EMBL" id="CAJPEV010002066">
    <property type="protein sequence ID" value="CAG0895502.1"/>
    <property type="molecule type" value="Genomic_DNA"/>
</dbReference>
<gene>
    <name evidence="1" type="ORF">DSTB1V02_LOCUS8731</name>
</gene>
<evidence type="ECO:0000313" key="1">
    <source>
        <dbReference type="EMBL" id="CAD7248925.1"/>
    </source>
</evidence>
<protein>
    <submittedName>
        <fullName evidence="1">Uncharacterized protein</fullName>
    </submittedName>
</protein>
<organism evidence="1">
    <name type="scientific">Darwinula stevensoni</name>
    <dbReference type="NCBI Taxonomy" id="69355"/>
    <lineage>
        <taxon>Eukaryota</taxon>
        <taxon>Metazoa</taxon>
        <taxon>Ecdysozoa</taxon>
        <taxon>Arthropoda</taxon>
        <taxon>Crustacea</taxon>
        <taxon>Oligostraca</taxon>
        <taxon>Ostracoda</taxon>
        <taxon>Podocopa</taxon>
        <taxon>Podocopida</taxon>
        <taxon>Darwinulocopina</taxon>
        <taxon>Darwinuloidea</taxon>
        <taxon>Darwinulidae</taxon>
        <taxon>Darwinula</taxon>
    </lineage>
</organism>
<name>A0A7R8XFF8_9CRUS</name>